<dbReference type="PROSITE" id="PS50890">
    <property type="entry name" value="PUA"/>
    <property type="match status" value="1"/>
</dbReference>
<dbReference type="NCBIfam" id="TIGR01027">
    <property type="entry name" value="proB"/>
    <property type="match status" value="1"/>
</dbReference>
<dbReference type="GO" id="GO:0009084">
    <property type="term" value="P:glutamine family amino acid biosynthetic process"/>
    <property type="evidence" value="ECO:0007669"/>
    <property type="project" value="UniProtKB-ARBA"/>
</dbReference>
<dbReference type="SMART" id="SM00359">
    <property type="entry name" value="PUA"/>
    <property type="match status" value="1"/>
</dbReference>
<keyword evidence="2" id="KW-0028">Amino-acid biosynthesis</keyword>
<dbReference type="InterPro" id="IPR002478">
    <property type="entry name" value="PUA"/>
</dbReference>
<dbReference type="InterPro" id="IPR015947">
    <property type="entry name" value="PUA-like_sf"/>
</dbReference>
<evidence type="ECO:0000256" key="4">
    <source>
        <dbReference type="ARBA" id="ARBA00022679"/>
    </source>
</evidence>
<protein>
    <recommendedName>
        <fullName evidence="9">PUA domain-containing protein</fullName>
    </recommendedName>
</protein>
<dbReference type="PIRSF" id="PIRSF000729">
    <property type="entry name" value="GK"/>
    <property type="match status" value="1"/>
</dbReference>
<dbReference type="CDD" id="cd21157">
    <property type="entry name" value="PUA_G5K"/>
    <property type="match status" value="1"/>
</dbReference>
<evidence type="ECO:0000256" key="6">
    <source>
        <dbReference type="ARBA" id="ARBA00022777"/>
    </source>
</evidence>
<dbReference type="InterPro" id="IPR019797">
    <property type="entry name" value="Glutamate_5-kinase_CS"/>
</dbReference>
<dbReference type="InterPro" id="IPR011529">
    <property type="entry name" value="Glu_5kinase"/>
</dbReference>
<gene>
    <name evidence="10" type="ORF">PSAL00342_LOCUS5087</name>
    <name evidence="11" type="ORF">PSAL00342_LOCUS5088</name>
</gene>
<dbReference type="InterPro" id="IPR036974">
    <property type="entry name" value="PUA_sf"/>
</dbReference>
<dbReference type="PROSITE" id="PS00902">
    <property type="entry name" value="GLUTAMATE_5_KINASE"/>
    <property type="match status" value="1"/>
</dbReference>
<dbReference type="InterPro" id="IPR041739">
    <property type="entry name" value="G5K_ProB"/>
</dbReference>
<keyword evidence="3" id="KW-0641">Proline biosynthesis</keyword>
<dbReference type="InterPro" id="IPR001057">
    <property type="entry name" value="Glu/AcGlu_kinase"/>
</dbReference>
<evidence type="ECO:0000256" key="7">
    <source>
        <dbReference type="ARBA" id="ARBA00022840"/>
    </source>
</evidence>
<dbReference type="GO" id="GO:0005524">
    <property type="term" value="F:ATP binding"/>
    <property type="evidence" value="ECO:0007669"/>
    <property type="project" value="UniProtKB-KW"/>
</dbReference>
<dbReference type="Gene3D" id="3.40.1160.10">
    <property type="entry name" value="Acetylglutamate kinase-like"/>
    <property type="match status" value="2"/>
</dbReference>
<dbReference type="Gene3D" id="2.30.130.10">
    <property type="entry name" value="PUA domain"/>
    <property type="match status" value="1"/>
</dbReference>
<keyword evidence="4" id="KW-0808">Transferase</keyword>
<dbReference type="EMBL" id="HBIS01005637">
    <property type="protein sequence ID" value="CAE0611253.1"/>
    <property type="molecule type" value="Transcribed_RNA"/>
</dbReference>
<dbReference type="InterPro" id="IPR036393">
    <property type="entry name" value="AceGlu_kinase-like_sf"/>
</dbReference>
<keyword evidence="7" id="KW-0067">ATP-binding</keyword>
<keyword evidence="1" id="KW-0963">Cytoplasm</keyword>
<dbReference type="GO" id="GO:0003723">
    <property type="term" value="F:RNA binding"/>
    <property type="evidence" value="ECO:0007669"/>
    <property type="project" value="InterPro"/>
</dbReference>
<dbReference type="PRINTS" id="PR00474">
    <property type="entry name" value="GLU5KINASE"/>
</dbReference>
<evidence type="ECO:0000259" key="9">
    <source>
        <dbReference type="SMART" id="SM00359"/>
    </source>
</evidence>
<sequence>MRVVIKVGTSSLMLPEGLGGGGLRVAAIAKLCEVVAQLQREGAQVVLVSSGAVGIGARRCGLETRPSELAARQALAAVGQVHLMRFYDELLSAVGGRAAQVLLTLENLAKRSQWSSARATFDALFAIGAVPIVNENDTVAVEELRVGDNDTLAAHVASMVEADWLFLLTDVDAIYTADPRTCADAKPIRTVTSAAQLHAHSRGNSSVQVGNDSKTPIEHAHTQERNTHPSPQKNDDALAGQTSSTSLRAAEAQASVKVGHDDANSYKEGNKDNVDIKAVGIGGSGSGWGTGGMETKVTAATIATAAGVKVVVCNAREPERVADAVRGAEVGTLFLAQPRPLRQSKRWILSIPPAGTVVIDGGAVSAVREKRKSLFAAGIVRIDGHFGSQQAVRIVGNEDGVEFARGLTNFSSEDLQKVKGCASVDFFEQLGYHAGSEVVHRDQLCLLDTQ</sequence>
<dbReference type="SUPFAM" id="SSF88697">
    <property type="entry name" value="PUA domain-like"/>
    <property type="match status" value="1"/>
</dbReference>
<proteinExistence type="inferred from homology"/>
<dbReference type="HAMAP" id="MF_00456">
    <property type="entry name" value="ProB"/>
    <property type="match status" value="1"/>
</dbReference>
<evidence type="ECO:0000256" key="1">
    <source>
        <dbReference type="ARBA" id="ARBA00022490"/>
    </source>
</evidence>
<dbReference type="AlphaFoldDB" id="A0A6U9R547"/>
<accession>A0A6U9R547</accession>
<evidence type="ECO:0000313" key="10">
    <source>
        <dbReference type="EMBL" id="CAE0611252.1"/>
    </source>
</evidence>
<feature type="domain" description="PUA" evidence="9">
    <location>
        <begin position="355"/>
        <end position="433"/>
    </location>
</feature>
<evidence type="ECO:0000256" key="5">
    <source>
        <dbReference type="ARBA" id="ARBA00022741"/>
    </source>
</evidence>
<dbReference type="Pfam" id="PF01472">
    <property type="entry name" value="PUA"/>
    <property type="match status" value="1"/>
</dbReference>
<dbReference type="InterPro" id="IPR001048">
    <property type="entry name" value="Asp/Glu/Uridylate_kinase"/>
</dbReference>
<dbReference type="EMBL" id="HBIS01005636">
    <property type="protein sequence ID" value="CAE0611252.1"/>
    <property type="molecule type" value="Transcribed_RNA"/>
</dbReference>
<reference evidence="11" key="1">
    <citation type="submission" date="2021-01" db="EMBL/GenBank/DDBJ databases">
        <authorList>
            <person name="Corre E."/>
            <person name="Pelletier E."/>
            <person name="Niang G."/>
            <person name="Scheremetjew M."/>
            <person name="Finn R."/>
            <person name="Kale V."/>
            <person name="Holt S."/>
            <person name="Cochrane G."/>
            <person name="Meng A."/>
            <person name="Brown T."/>
            <person name="Cohen L."/>
        </authorList>
    </citation>
    <scope>NUCLEOTIDE SEQUENCE</scope>
    <source>
        <strain evidence="11">CCMP1897</strain>
    </source>
</reference>
<dbReference type="GO" id="GO:0004349">
    <property type="term" value="F:glutamate 5-kinase activity"/>
    <property type="evidence" value="ECO:0007669"/>
    <property type="project" value="InterPro"/>
</dbReference>
<name>A0A6U9R547_9CHLO</name>
<feature type="region of interest" description="Disordered" evidence="8">
    <location>
        <begin position="221"/>
        <end position="269"/>
    </location>
</feature>
<keyword evidence="6" id="KW-0418">Kinase</keyword>
<evidence type="ECO:0000256" key="8">
    <source>
        <dbReference type="SAM" id="MobiDB-lite"/>
    </source>
</evidence>
<dbReference type="SUPFAM" id="SSF53633">
    <property type="entry name" value="Carbamate kinase-like"/>
    <property type="match status" value="2"/>
</dbReference>
<evidence type="ECO:0000256" key="2">
    <source>
        <dbReference type="ARBA" id="ARBA00022605"/>
    </source>
</evidence>
<keyword evidence="5" id="KW-0547">Nucleotide-binding</keyword>
<dbReference type="PANTHER" id="PTHR43654:SF3">
    <property type="entry name" value="GLUTAMATE 5-KINASE"/>
    <property type="match status" value="1"/>
</dbReference>
<feature type="compositionally biased region" description="Basic and acidic residues" evidence="8">
    <location>
        <begin position="258"/>
        <end position="269"/>
    </location>
</feature>
<dbReference type="Pfam" id="PF00696">
    <property type="entry name" value="AA_kinase"/>
    <property type="match status" value="1"/>
</dbReference>
<dbReference type="GO" id="GO:0005829">
    <property type="term" value="C:cytosol"/>
    <property type="evidence" value="ECO:0007669"/>
    <property type="project" value="TreeGrafter"/>
</dbReference>
<dbReference type="InterPro" id="IPR005715">
    <property type="entry name" value="Glu_5kinase/COase_Synthase"/>
</dbReference>
<evidence type="ECO:0000313" key="11">
    <source>
        <dbReference type="EMBL" id="CAE0611253.1"/>
    </source>
</evidence>
<dbReference type="PANTHER" id="PTHR43654">
    <property type="entry name" value="GLUTAMATE 5-KINASE"/>
    <property type="match status" value="1"/>
</dbReference>
<dbReference type="FunFam" id="3.40.1160.10:FF:000018">
    <property type="entry name" value="Glutamate 5-kinase"/>
    <property type="match status" value="1"/>
</dbReference>
<dbReference type="CDD" id="cd04242">
    <property type="entry name" value="AAK_G5K_ProB"/>
    <property type="match status" value="1"/>
</dbReference>
<evidence type="ECO:0000256" key="3">
    <source>
        <dbReference type="ARBA" id="ARBA00022650"/>
    </source>
</evidence>
<organism evidence="11">
    <name type="scientific">Picocystis salinarum</name>
    <dbReference type="NCBI Taxonomy" id="88271"/>
    <lineage>
        <taxon>Eukaryota</taxon>
        <taxon>Viridiplantae</taxon>
        <taxon>Chlorophyta</taxon>
        <taxon>Picocystophyceae</taxon>
        <taxon>Picocystales</taxon>
        <taxon>Picocystaceae</taxon>
        <taxon>Picocystis</taxon>
    </lineage>
</organism>
<dbReference type="FunFam" id="3.40.1160.10:FF:000050">
    <property type="entry name" value="Glutamate 5-kinase"/>
    <property type="match status" value="1"/>
</dbReference>